<accession>A0A4R1HG39</accession>
<dbReference type="InterPro" id="IPR029058">
    <property type="entry name" value="AB_hydrolase_fold"/>
</dbReference>
<name>A0A4R1HG39_PSEEN</name>
<proteinExistence type="predicted"/>
<evidence type="ECO:0000256" key="1">
    <source>
        <dbReference type="ARBA" id="ARBA00022801"/>
    </source>
</evidence>
<dbReference type="InterPro" id="IPR013094">
    <property type="entry name" value="AB_hydrolase_3"/>
</dbReference>
<keyword evidence="1" id="KW-0378">Hydrolase</keyword>
<dbReference type="GO" id="GO:0016787">
    <property type="term" value="F:hydrolase activity"/>
    <property type="evidence" value="ECO:0007669"/>
    <property type="project" value="UniProtKB-KW"/>
</dbReference>
<dbReference type="EMBL" id="SMFZ01000002">
    <property type="protein sequence ID" value="TCK20658.1"/>
    <property type="molecule type" value="Genomic_DNA"/>
</dbReference>
<protein>
    <submittedName>
        <fullName evidence="3">Acetyl esterase/lipase</fullName>
    </submittedName>
</protein>
<dbReference type="RefSeq" id="WP_132429519.1">
    <property type="nucleotide sequence ID" value="NZ_SMFZ01000002.1"/>
</dbReference>
<comment type="caution">
    <text evidence="3">The sequence shown here is derived from an EMBL/GenBank/DDBJ whole genome shotgun (WGS) entry which is preliminary data.</text>
</comment>
<reference evidence="3 4" key="1">
    <citation type="submission" date="2019-03" db="EMBL/GenBank/DDBJ databases">
        <title>Sequencing the genomes of 1000 actinobacteria strains.</title>
        <authorList>
            <person name="Klenk H.-P."/>
        </authorList>
    </citation>
    <scope>NUCLEOTIDE SEQUENCE [LARGE SCALE GENOMIC DNA]</scope>
    <source>
        <strain evidence="3 4">DSM 44969</strain>
    </source>
</reference>
<evidence type="ECO:0000313" key="3">
    <source>
        <dbReference type="EMBL" id="TCK20658.1"/>
    </source>
</evidence>
<organism evidence="3 4">
    <name type="scientific">Pseudonocardia endophytica</name>
    <dbReference type="NCBI Taxonomy" id="401976"/>
    <lineage>
        <taxon>Bacteria</taxon>
        <taxon>Bacillati</taxon>
        <taxon>Actinomycetota</taxon>
        <taxon>Actinomycetes</taxon>
        <taxon>Pseudonocardiales</taxon>
        <taxon>Pseudonocardiaceae</taxon>
        <taxon>Pseudonocardia</taxon>
    </lineage>
</organism>
<dbReference type="Gene3D" id="3.40.50.1820">
    <property type="entry name" value="alpha/beta hydrolase"/>
    <property type="match status" value="1"/>
</dbReference>
<sequence length="298" mass="31789">MTDTLDPALRRARMLPRAAVGPRTLPLVRGLMGLALRRTGADSVVTLAGGARVHVYRPAGAPRGGLLWIHGGGFVIGSPIQDDPWCRELADRYRLVVASVDYRLAPEHPFPAPLEDCYAGLAWLAGRADVDADRIVVGGASAGGGLAASLAILARDRGEIRPVLQLLSYPMVDDRTTLRTDLDDGASYRMWNARSNRYGWRCYLGTDSSGDVPALAAPARVEDLSGVAPAWIGVGTCDLFHDEDLAYAARLREAGVDISLHVSPGAYHGFDGVEPDVPVSRAFTEARHAALADVMDAA</sequence>
<gene>
    <name evidence="3" type="ORF">EV378_4619</name>
</gene>
<dbReference type="InterPro" id="IPR050300">
    <property type="entry name" value="GDXG_lipolytic_enzyme"/>
</dbReference>
<dbReference type="AlphaFoldDB" id="A0A4R1HG39"/>
<keyword evidence="4" id="KW-1185">Reference proteome</keyword>
<dbReference type="SUPFAM" id="SSF53474">
    <property type="entry name" value="alpha/beta-Hydrolases"/>
    <property type="match status" value="1"/>
</dbReference>
<evidence type="ECO:0000313" key="4">
    <source>
        <dbReference type="Proteomes" id="UP000295560"/>
    </source>
</evidence>
<dbReference type="OrthoDB" id="128186at2"/>
<dbReference type="Pfam" id="PF07859">
    <property type="entry name" value="Abhydrolase_3"/>
    <property type="match status" value="1"/>
</dbReference>
<dbReference type="PANTHER" id="PTHR48081:SF8">
    <property type="entry name" value="ALPHA_BETA HYDROLASE FOLD-3 DOMAIN-CONTAINING PROTEIN-RELATED"/>
    <property type="match status" value="1"/>
</dbReference>
<dbReference type="Proteomes" id="UP000295560">
    <property type="component" value="Unassembled WGS sequence"/>
</dbReference>
<evidence type="ECO:0000259" key="2">
    <source>
        <dbReference type="Pfam" id="PF07859"/>
    </source>
</evidence>
<dbReference type="PANTHER" id="PTHR48081">
    <property type="entry name" value="AB HYDROLASE SUPERFAMILY PROTEIN C4A8.06C"/>
    <property type="match status" value="1"/>
</dbReference>
<feature type="domain" description="Alpha/beta hydrolase fold-3" evidence="2">
    <location>
        <begin position="66"/>
        <end position="270"/>
    </location>
</feature>